<organism evidence="2">
    <name type="scientific">Vibrio sp. ZF_53</name>
    <dbReference type="NCBI Taxonomy" id="1652838"/>
    <lineage>
        <taxon>Bacteria</taxon>
        <taxon>Pseudomonadati</taxon>
        <taxon>Pseudomonadota</taxon>
        <taxon>Gammaproteobacteria</taxon>
        <taxon>Vibrionales</taxon>
        <taxon>Vibrionaceae</taxon>
        <taxon>Vibrio</taxon>
    </lineage>
</organism>
<dbReference type="AlphaFoldDB" id="A0A0H3ZIH0"/>
<accession>A0A0H3ZIH0</accession>
<dbReference type="EMBL" id="KP795446">
    <property type="protein sequence ID" value="AKN35660.1"/>
    <property type="molecule type" value="Genomic_DNA"/>
</dbReference>
<keyword evidence="1" id="KW-0472">Membrane</keyword>
<feature type="transmembrane region" description="Helical" evidence="1">
    <location>
        <begin position="88"/>
        <end position="106"/>
    </location>
</feature>
<proteinExistence type="predicted"/>
<feature type="transmembrane region" description="Helical" evidence="1">
    <location>
        <begin position="46"/>
        <end position="67"/>
    </location>
</feature>
<evidence type="ECO:0000313" key="2">
    <source>
        <dbReference type="EMBL" id="AKN35660.1"/>
    </source>
</evidence>
<protein>
    <submittedName>
        <fullName evidence="2">Uncharacterized protein</fullName>
    </submittedName>
</protein>
<evidence type="ECO:0000256" key="1">
    <source>
        <dbReference type="SAM" id="Phobius"/>
    </source>
</evidence>
<keyword evidence="1" id="KW-0812">Transmembrane</keyword>
<sequence>MTNKIISILGVLLWLTLMPFILFLLVRDLYSVLFLTSDELYVGYSFGLIPFLFVCVLFSFVGVLSLLTNREQQLKSFLVRRFNKNVPLILIALTIFIGLISKPFLVEHLLHNGYELEETVEASRPWYFDKDIYVKPRI</sequence>
<feature type="transmembrane region" description="Helical" evidence="1">
    <location>
        <begin position="5"/>
        <end position="26"/>
    </location>
</feature>
<dbReference type="EMBL" id="KP795465">
    <property type="protein sequence ID" value="AKN36062.1"/>
    <property type="molecule type" value="Genomic_DNA"/>
</dbReference>
<reference evidence="2" key="1">
    <citation type="journal article" date="2015" name="MBio">
        <title>Eco-Evolutionary Dynamics of Episomes among Ecologically Cohesive Bacterial Populations.</title>
        <authorList>
            <person name="Xue H."/>
            <person name="Cordero O.X."/>
            <person name="Camas F.M."/>
            <person name="Trimble W."/>
            <person name="Meyer F."/>
            <person name="Guglielmini J."/>
            <person name="Rocha E.P."/>
            <person name="Polz M.F."/>
        </authorList>
    </citation>
    <scope>NUCLEOTIDE SEQUENCE</scope>
    <source>
        <strain evidence="2">ZF_53</strain>
    </source>
</reference>
<name>A0A0H3ZIH0_9VIBR</name>
<keyword evidence="1" id="KW-1133">Transmembrane helix</keyword>